<dbReference type="CDD" id="cd00067">
    <property type="entry name" value="GAL4"/>
    <property type="match status" value="1"/>
</dbReference>
<keyword evidence="10" id="KW-1185">Reference proteome</keyword>
<evidence type="ECO:0000259" key="8">
    <source>
        <dbReference type="PROSITE" id="PS50048"/>
    </source>
</evidence>
<dbReference type="EMBL" id="LFJN01000048">
    <property type="protein sequence ID" value="KPI34883.1"/>
    <property type="molecule type" value="Genomic_DNA"/>
</dbReference>
<dbReference type="GO" id="GO:0000981">
    <property type="term" value="F:DNA-binding transcription factor activity, RNA polymerase II-specific"/>
    <property type="evidence" value="ECO:0007669"/>
    <property type="project" value="InterPro"/>
</dbReference>
<dbReference type="RefSeq" id="XP_017994846.1">
    <property type="nucleotide sequence ID" value="XM_018142209.1"/>
</dbReference>
<evidence type="ECO:0000256" key="3">
    <source>
        <dbReference type="ARBA" id="ARBA00023015"/>
    </source>
</evidence>
<keyword evidence="5" id="KW-0804">Transcription</keyword>
<feature type="compositionally biased region" description="Polar residues" evidence="7">
    <location>
        <begin position="103"/>
        <end position="112"/>
    </location>
</feature>
<name>A0A0N1NXT2_9EURO</name>
<dbReference type="PANTHER" id="PTHR47660">
    <property type="entry name" value="TRANSCRIPTION FACTOR WITH C2H2 AND ZN(2)-CYS(6) DNA BINDING DOMAIN (EUROFUNG)-RELATED-RELATED"/>
    <property type="match status" value="1"/>
</dbReference>
<reference evidence="9 10" key="1">
    <citation type="submission" date="2015-06" db="EMBL/GenBank/DDBJ databases">
        <title>Draft genome of the ant-associated black yeast Phialophora attae CBS 131958.</title>
        <authorList>
            <person name="Moreno L.F."/>
            <person name="Stielow B.J."/>
            <person name="de Hoog S."/>
            <person name="Vicente V.A."/>
            <person name="Weiss V.A."/>
            <person name="de Vries M."/>
            <person name="Cruz L.M."/>
            <person name="Souza E.M."/>
        </authorList>
    </citation>
    <scope>NUCLEOTIDE SEQUENCE [LARGE SCALE GENOMIC DNA]</scope>
    <source>
        <strain evidence="9 10">CBS 131958</strain>
    </source>
</reference>
<dbReference type="GO" id="GO:0003677">
    <property type="term" value="F:DNA binding"/>
    <property type="evidence" value="ECO:0007669"/>
    <property type="project" value="UniProtKB-KW"/>
</dbReference>
<keyword evidence="4" id="KW-0238">DNA-binding</keyword>
<dbReference type="GO" id="GO:0008270">
    <property type="term" value="F:zinc ion binding"/>
    <property type="evidence" value="ECO:0007669"/>
    <property type="project" value="InterPro"/>
</dbReference>
<accession>A0A0N1NXT2</accession>
<evidence type="ECO:0000256" key="6">
    <source>
        <dbReference type="ARBA" id="ARBA00023242"/>
    </source>
</evidence>
<dbReference type="GeneID" id="28734089"/>
<evidence type="ECO:0000256" key="5">
    <source>
        <dbReference type="ARBA" id="ARBA00023163"/>
    </source>
</evidence>
<evidence type="ECO:0000313" key="10">
    <source>
        <dbReference type="Proteomes" id="UP000038010"/>
    </source>
</evidence>
<evidence type="ECO:0000256" key="7">
    <source>
        <dbReference type="SAM" id="MobiDB-lite"/>
    </source>
</evidence>
<dbReference type="OrthoDB" id="5423818at2759"/>
<keyword evidence="2" id="KW-0862">Zinc</keyword>
<keyword evidence="1" id="KW-0479">Metal-binding</keyword>
<dbReference type="PROSITE" id="PS50048">
    <property type="entry name" value="ZN2_CY6_FUNGAL_2"/>
    <property type="match status" value="1"/>
</dbReference>
<proteinExistence type="predicted"/>
<organism evidence="9 10">
    <name type="scientific">Cyphellophora attinorum</name>
    <dbReference type="NCBI Taxonomy" id="1664694"/>
    <lineage>
        <taxon>Eukaryota</taxon>
        <taxon>Fungi</taxon>
        <taxon>Dikarya</taxon>
        <taxon>Ascomycota</taxon>
        <taxon>Pezizomycotina</taxon>
        <taxon>Eurotiomycetes</taxon>
        <taxon>Chaetothyriomycetidae</taxon>
        <taxon>Chaetothyriales</taxon>
        <taxon>Cyphellophoraceae</taxon>
        <taxon>Cyphellophora</taxon>
    </lineage>
</organism>
<keyword evidence="3" id="KW-0805">Transcription regulation</keyword>
<dbReference type="SUPFAM" id="SSF57701">
    <property type="entry name" value="Zn2/Cys6 DNA-binding domain"/>
    <property type="match status" value="1"/>
</dbReference>
<feature type="region of interest" description="Disordered" evidence="7">
    <location>
        <begin position="88"/>
        <end position="130"/>
    </location>
</feature>
<keyword evidence="6" id="KW-0539">Nucleus</keyword>
<dbReference type="InterPro" id="IPR001138">
    <property type="entry name" value="Zn2Cys6_DnaBD"/>
</dbReference>
<dbReference type="Pfam" id="PF00172">
    <property type="entry name" value="Zn_clus"/>
    <property type="match status" value="1"/>
</dbReference>
<feature type="domain" description="Zn(2)-C6 fungal-type" evidence="8">
    <location>
        <begin position="57"/>
        <end position="86"/>
    </location>
</feature>
<sequence length="429" mass="48143">MPGALYLPSSSSVITVGSSDMICPFCRKKFNEISSRKRHIYYCRTRQADPAPPRRRACEGCVTAKARCDLSQPCKRCSARQVDCHYAGAQPSKDGADRRRSKGSSPRTTLSSDEVFPPDPARPDTTNGAMAYGSLEAQPDVPITWRSSPLSHRRKRDVSASAITSLILDQLSTQLAMFRDSTNDDSHPLIHRSQYPFATGSPLVTCQVLLRSFAKTAPDRQYHVWDCIGQEADRIWFEHDKWADDDWLLISSLQAMYFYLLHRVVAGGAVHFDWDLPFLICMNQICKASKSRFEDATNIDHTKPHAFGYEFWAKYQVCKRLACALRILDLVVDISDAVSCIADPGYFLLPLPAIEVMWQAKGKREWQRVLQQQPKAKEVYGLSLQGQLKRLVDGEEAGTGSVVPDFSTWCSTQGHFGQVVRTAAILLSE</sequence>
<dbReference type="InterPro" id="IPR036864">
    <property type="entry name" value="Zn2-C6_fun-type_DNA-bd_sf"/>
</dbReference>
<gene>
    <name evidence="9" type="ORF">AB675_2254</name>
</gene>
<dbReference type="Proteomes" id="UP000038010">
    <property type="component" value="Unassembled WGS sequence"/>
</dbReference>
<comment type="caution">
    <text evidence="9">The sequence shown here is derived from an EMBL/GenBank/DDBJ whole genome shotgun (WGS) entry which is preliminary data.</text>
</comment>
<evidence type="ECO:0000256" key="4">
    <source>
        <dbReference type="ARBA" id="ARBA00023125"/>
    </source>
</evidence>
<dbReference type="VEuPathDB" id="FungiDB:AB675_2254"/>
<dbReference type="AlphaFoldDB" id="A0A0N1NXT2"/>
<evidence type="ECO:0000256" key="1">
    <source>
        <dbReference type="ARBA" id="ARBA00022723"/>
    </source>
</evidence>
<protein>
    <recommendedName>
        <fullName evidence="8">Zn(2)-C6 fungal-type domain-containing protein</fullName>
    </recommendedName>
</protein>
<evidence type="ECO:0000256" key="2">
    <source>
        <dbReference type="ARBA" id="ARBA00022833"/>
    </source>
</evidence>
<dbReference type="PANTHER" id="PTHR47660:SF3">
    <property type="entry name" value="FINGER DOMAIN PROTEIN, PUTATIVE (AFU_ORTHOLOGUE AFUA_4G03310)-RELATED"/>
    <property type="match status" value="1"/>
</dbReference>
<evidence type="ECO:0000313" key="9">
    <source>
        <dbReference type="EMBL" id="KPI34883.1"/>
    </source>
</evidence>
<dbReference type="Gene3D" id="4.10.240.10">
    <property type="entry name" value="Zn(2)-C6 fungal-type DNA-binding domain"/>
    <property type="match status" value="1"/>
</dbReference>